<evidence type="ECO:0000313" key="3">
    <source>
        <dbReference type="Proteomes" id="UP000298663"/>
    </source>
</evidence>
<comment type="caution">
    <text evidence="2">The sequence shown here is derived from an EMBL/GenBank/DDBJ whole genome shotgun (WGS) entry which is preliminary data.</text>
</comment>
<proteinExistence type="predicted"/>
<keyword evidence="1" id="KW-0812">Transmembrane</keyword>
<organism evidence="2 3">
    <name type="scientific">Steinernema carpocapsae</name>
    <name type="common">Entomopathogenic nematode</name>
    <dbReference type="NCBI Taxonomy" id="34508"/>
    <lineage>
        <taxon>Eukaryota</taxon>
        <taxon>Metazoa</taxon>
        <taxon>Ecdysozoa</taxon>
        <taxon>Nematoda</taxon>
        <taxon>Chromadorea</taxon>
        <taxon>Rhabditida</taxon>
        <taxon>Tylenchina</taxon>
        <taxon>Panagrolaimomorpha</taxon>
        <taxon>Strongyloidoidea</taxon>
        <taxon>Steinernematidae</taxon>
        <taxon>Steinernema</taxon>
    </lineage>
</organism>
<reference evidence="2 3" key="2">
    <citation type="journal article" date="2019" name="G3 (Bethesda)">
        <title>Hybrid Assembly of the Genome of the Entomopathogenic Nematode Steinernema carpocapsae Identifies the X-Chromosome.</title>
        <authorList>
            <person name="Serra L."/>
            <person name="Macchietto M."/>
            <person name="Macias-Munoz A."/>
            <person name="McGill C.J."/>
            <person name="Rodriguez I.M."/>
            <person name="Rodriguez B."/>
            <person name="Murad R."/>
            <person name="Mortazavi A."/>
        </authorList>
    </citation>
    <scope>NUCLEOTIDE SEQUENCE [LARGE SCALE GENOMIC DNA]</scope>
    <source>
        <strain evidence="2 3">ALL</strain>
    </source>
</reference>
<keyword evidence="1" id="KW-0472">Membrane</keyword>
<dbReference type="Proteomes" id="UP000298663">
    <property type="component" value="Unassembled WGS sequence"/>
</dbReference>
<reference evidence="2 3" key="1">
    <citation type="journal article" date="2015" name="Genome Biol.">
        <title>Comparative genomics of Steinernema reveals deeply conserved gene regulatory networks.</title>
        <authorList>
            <person name="Dillman A.R."/>
            <person name="Macchietto M."/>
            <person name="Porter C.F."/>
            <person name="Rogers A."/>
            <person name="Williams B."/>
            <person name="Antoshechkin I."/>
            <person name="Lee M.M."/>
            <person name="Goodwin Z."/>
            <person name="Lu X."/>
            <person name="Lewis E.E."/>
            <person name="Goodrich-Blair H."/>
            <person name="Stock S.P."/>
            <person name="Adams B.J."/>
            <person name="Sternberg P.W."/>
            <person name="Mortazavi A."/>
        </authorList>
    </citation>
    <scope>NUCLEOTIDE SEQUENCE [LARGE SCALE GENOMIC DNA]</scope>
    <source>
        <strain evidence="2 3">ALL</strain>
    </source>
</reference>
<gene>
    <name evidence="2" type="ORF">L596_012574</name>
</gene>
<keyword evidence="3" id="KW-1185">Reference proteome</keyword>
<evidence type="ECO:0008006" key="4">
    <source>
        <dbReference type="Google" id="ProtNLM"/>
    </source>
</evidence>
<keyword evidence="1" id="KW-1133">Transmembrane helix</keyword>
<dbReference type="AlphaFoldDB" id="A0A4V6A4U7"/>
<name>A0A4V6A4U7_STECR</name>
<feature type="transmembrane region" description="Helical" evidence="1">
    <location>
        <begin position="38"/>
        <end position="59"/>
    </location>
</feature>
<sequence length="81" mass="9402">MFAVDLITIKKVDEISKRRSKMKLAGPMKKELKLCNMITAQQLVSVFTVLAYNIVFFFAEDWSNRGKFVFIDWSFQTLCDG</sequence>
<dbReference type="EMBL" id="AZBU02000003">
    <property type="protein sequence ID" value="TKR88315.1"/>
    <property type="molecule type" value="Genomic_DNA"/>
</dbReference>
<evidence type="ECO:0000313" key="2">
    <source>
        <dbReference type="EMBL" id="TKR88315.1"/>
    </source>
</evidence>
<accession>A0A4V6A4U7</accession>
<protein>
    <recommendedName>
        <fullName evidence="4">7TM GPCR serpentine receptor class x (Srx) domain-containing protein</fullName>
    </recommendedName>
</protein>
<evidence type="ECO:0000256" key="1">
    <source>
        <dbReference type="SAM" id="Phobius"/>
    </source>
</evidence>
<dbReference type="OrthoDB" id="10615873at2759"/>